<evidence type="ECO:0000259" key="2">
    <source>
        <dbReference type="Pfam" id="PF10543"/>
    </source>
</evidence>
<evidence type="ECO:0000313" key="3">
    <source>
        <dbReference type="EMBL" id="ADG92809.1"/>
    </source>
</evidence>
<dbReference type="HOGENOM" id="CLU_055403_2_0_7"/>
<protein>
    <submittedName>
        <fullName evidence="3">KilA-N, DNA-binding domain protein</fullName>
    </submittedName>
</protein>
<reference evidence="3 4" key="1">
    <citation type="journal article" date="2010" name="Stand. Genomic Sci.">
        <title>Complete genome sequence of Arcobacter nitrofigilis type strain (CI).</title>
        <authorList>
            <person name="Pati A."/>
            <person name="Gronow S."/>
            <person name="Lapidus A."/>
            <person name="Copeland A."/>
            <person name="Glavina Del Rio T."/>
            <person name="Nolan M."/>
            <person name="Lucas S."/>
            <person name="Tice H."/>
            <person name="Cheng J.F."/>
            <person name="Han C."/>
            <person name="Chertkov O."/>
            <person name="Bruce D."/>
            <person name="Tapia R."/>
            <person name="Goodwin L."/>
            <person name="Pitluck S."/>
            <person name="Liolios K."/>
            <person name="Ivanova N."/>
            <person name="Mavromatis K."/>
            <person name="Chen A."/>
            <person name="Palaniappan K."/>
            <person name="Land M."/>
            <person name="Hauser L."/>
            <person name="Chang Y.J."/>
            <person name="Jeffries C.D."/>
            <person name="Detter J.C."/>
            <person name="Rohde M."/>
            <person name="Goker M."/>
            <person name="Bristow J."/>
            <person name="Eisen J.A."/>
            <person name="Markowitz V."/>
            <person name="Hugenholtz P."/>
            <person name="Klenk H.P."/>
            <person name="Kyrpides N.C."/>
        </authorList>
    </citation>
    <scope>NUCLEOTIDE SEQUENCE [LARGE SCALE GENOMIC DNA]</scope>
    <source>
        <strain evidence="4">ATCC 33309 / DSM 7299 / CCUG 15893 / LMG 7604 / NCTC 12251 / CI</strain>
    </source>
</reference>
<dbReference type="AlphaFoldDB" id="D5V3Y1"/>
<organism evidence="3 4">
    <name type="scientific">Arcobacter nitrofigilis (strain ATCC 33309 / DSM 7299 / CCUG 15893 / LMG 7604 / NCTC 12251 / CI)</name>
    <name type="common">Campylobacter nitrofigilis</name>
    <dbReference type="NCBI Taxonomy" id="572480"/>
    <lineage>
        <taxon>Bacteria</taxon>
        <taxon>Pseudomonadati</taxon>
        <taxon>Campylobacterota</taxon>
        <taxon>Epsilonproteobacteria</taxon>
        <taxon>Campylobacterales</taxon>
        <taxon>Arcobacteraceae</taxon>
        <taxon>Arcobacter</taxon>
    </lineage>
</organism>
<keyword evidence="1" id="KW-0175">Coiled coil</keyword>
<name>D5V3Y1_ARCNC</name>
<dbReference type="STRING" id="572480.Arnit_1148"/>
<dbReference type="OrthoDB" id="9816206at2"/>
<proteinExistence type="predicted"/>
<dbReference type="InterPro" id="IPR018873">
    <property type="entry name" value="KilA-N_DNA-bd_domain"/>
</dbReference>
<keyword evidence="3" id="KW-0238">DNA-binding</keyword>
<dbReference type="Proteomes" id="UP000000939">
    <property type="component" value="Chromosome"/>
</dbReference>
<sequence length="151" mass="17842">MEELVIEIINSKIYTIRGEKVMLDRDLAQFYDVDTKVLNQAVKRNIERFPEDFMFQLSKEEFDDWRSQFVTSKNDKIGLRRAPYAFSEHGILMLSSVLRSKTAIEVNIQIMRTFAALRRYALTYDELAKKIEQIESRVREGKKLIIGLLRF</sequence>
<dbReference type="Pfam" id="PF10543">
    <property type="entry name" value="ORF6N"/>
    <property type="match status" value="1"/>
</dbReference>
<dbReference type="eggNOG" id="COG3646">
    <property type="taxonomic scope" value="Bacteria"/>
</dbReference>
<dbReference type="RefSeq" id="WP_013134954.1">
    <property type="nucleotide sequence ID" value="NC_014166.1"/>
</dbReference>
<dbReference type="EMBL" id="CP001999">
    <property type="protein sequence ID" value="ADG92809.1"/>
    <property type="molecule type" value="Genomic_DNA"/>
</dbReference>
<evidence type="ECO:0000313" key="4">
    <source>
        <dbReference type="Proteomes" id="UP000000939"/>
    </source>
</evidence>
<feature type="domain" description="KilA-N DNA-binding" evidence="2">
    <location>
        <begin position="11"/>
        <end position="97"/>
    </location>
</feature>
<keyword evidence="4" id="KW-1185">Reference proteome</keyword>
<dbReference type="GO" id="GO:0003677">
    <property type="term" value="F:DNA binding"/>
    <property type="evidence" value="ECO:0007669"/>
    <property type="project" value="UniProtKB-KW"/>
</dbReference>
<dbReference type="KEGG" id="ant:Arnit_1148"/>
<evidence type="ECO:0000256" key="1">
    <source>
        <dbReference type="SAM" id="Coils"/>
    </source>
</evidence>
<accession>D5V3Y1</accession>
<feature type="coiled-coil region" evidence="1">
    <location>
        <begin position="117"/>
        <end position="144"/>
    </location>
</feature>
<gene>
    <name evidence="3" type="ordered locus">Arnit_1148</name>
</gene>